<feature type="non-terminal residue" evidence="1">
    <location>
        <position position="150"/>
    </location>
</feature>
<dbReference type="EMBL" id="KQ235128">
    <property type="protein sequence ID" value="KMZ89816.1"/>
    <property type="molecule type" value="Genomic_DNA"/>
</dbReference>
<name>A0A0J9T4B2_PLAVI</name>
<evidence type="ECO:0000313" key="2">
    <source>
        <dbReference type="Proteomes" id="UP000053776"/>
    </source>
</evidence>
<reference evidence="1 2" key="1">
    <citation type="submission" date="2011-08" db="EMBL/GenBank/DDBJ databases">
        <title>The Genome Sequence of Plasmodium vivax Mauritania I.</title>
        <authorList>
            <consortium name="The Broad Institute Genome Sequencing Platform"/>
            <consortium name="The Broad Institute Genome Sequencing Center for Infectious Disease"/>
            <person name="Neafsey D."/>
            <person name="Carlton J."/>
            <person name="Barnwell J."/>
            <person name="Collins W."/>
            <person name="Escalante A."/>
            <person name="Mullikin J."/>
            <person name="Saul A."/>
            <person name="Guigo R."/>
            <person name="Camara F."/>
            <person name="Young S.K."/>
            <person name="Zeng Q."/>
            <person name="Gargeya S."/>
            <person name="Fitzgerald M."/>
            <person name="Haas B."/>
            <person name="Abouelleil A."/>
            <person name="Alvarado L."/>
            <person name="Arachchi H.M."/>
            <person name="Berlin A."/>
            <person name="Brown A."/>
            <person name="Chapman S.B."/>
            <person name="Chen Z."/>
            <person name="Dunbar C."/>
            <person name="Freedman E."/>
            <person name="Gearin G."/>
            <person name="Gellesch M."/>
            <person name="Goldberg J."/>
            <person name="Griggs A."/>
            <person name="Gujja S."/>
            <person name="Heiman D."/>
            <person name="Howarth C."/>
            <person name="Larson L."/>
            <person name="Lui A."/>
            <person name="MacDonald P.J.P."/>
            <person name="Montmayeur A."/>
            <person name="Murphy C."/>
            <person name="Neiman D."/>
            <person name="Pearson M."/>
            <person name="Priest M."/>
            <person name="Roberts A."/>
            <person name="Saif S."/>
            <person name="Shea T."/>
            <person name="Shenoy N."/>
            <person name="Sisk P."/>
            <person name="Stolte C."/>
            <person name="Sykes S."/>
            <person name="Wortman J."/>
            <person name="Nusbaum C."/>
            <person name="Birren B."/>
        </authorList>
    </citation>
    <scope>NUCLEOTIDE SEQUENCE [LARGE SCALE GENOMIC DNA]</scope>
    <source>
        <strain evidence="1 2">Mauritania I</strain>
    </source>
</reference>
<protein>
    <submittedName>
        <fullName evidence="1">Uncharacterized protein</fullName>
    </submittedName>
</protein>
<organism evidence="1 2">
    <name type="scientific">Plasmodium vivax Mauritania I</name>
    <dbReference type="NCBI Taxonomy" id="1035515"/>
    <lineage>
        <taxon>Eukaryota</taxon>
        <taxon>Sar</taxon>
        <taxon>Alveolata</taxon>
        <taxon>Apicomplexa</taxon>
        <taxon>Aconoidasida</taxon>
        <taxon>Haemosporida</taxon>
        <taxon>Plasmodiidae</taxon>
        <taxon>Plasmodium</taxon>
        <taxon>Plasmodium (Plasmodium)</taxon>
    </lineage>
</organism>
<gene>
    <name evidence="1" type="ORF">PVMG_06301</name>
</gene>
<proteinExistence type="predicted"/>
<dbReference type="AlphaFoldDB" id="A0A0J9T4B2"/>
<dbReference type="Proteomes" id="UP000053776">
    <property type="component" value="Unassembled WGS sequence"/>
</dbReference>
<accession>A0A0J9T4B2</accession>
<evidence type="ECO:0000313" key="1">
    <source>
        <dbReference type="EMBL" id="KMZ89816.1"/>
    </source>
</evidence>
<sequence>CKYISYLLYDEICKGDYNVCDEDIFNILKDFVELFRLYSRSDICASKIDYLDPSTYKKHSILYDLYDKYSILIGDRTSKPYIPPCEILDSLIFYYNDAISSHGESDVNFIDKLIELKKLIEVNVLPSKTDCKRFITDFRETDIEKTRAKE</sequence>
<feature type="non-terminal residue" evidence="1">
    <location>
        <position position="1"/>
    </location>
</feature>
<dbReference type="OrthoDB" id="10381254at2759"/>